<reference evidence="2 3" key="1">
    <citation type="submission" date="2018-09" db="EMBL/GenBank/DDBJ databases">
        <title>Altererythrobacter sp.Ery1 and Ery12, the genome sequencing of novel strains in genus Alterythrobacter.</title>
        <authorList>
            <person name="Cheng H."/>
            <person name="Wu Y.-H."/>
            <person name="Fang C."/>
            <person name="Xu X.-W."/>
        </authorList>
    </citation>
    <scope>NUCLEOTIDE SEQUENCE [LARGE SCALE GENOMIC DNA]</scope>
    <source>
        <strain evidence="2 3">Ery12</strain>
    </source>
</reference>
<evidence type="ECO:0000259" key="1">
    <source>
        <dbReference type="SMART" id="SM00852"/>
    </source>
</evidence>
<dbReference type="CDD" id="cd00885">
    <property type="entry name" value="cinA"/>
    <property type="match status" value="1"/>
</dbReference>
<evidence type="ECO:0000313" key="2">
    <source>
        <dbReference type="EMBL" id="RJX67800.1"/>
    </source>
</evidence>
<sequence>MTAAERIWTAGLVIIGDEILSGRTHDKNIAQVATWLQVQGIRLSEVRVVPDIEERIVEAVNALRAANDYLFTTGGIGPTHDDITVDAIARALGVPVVIHPEARAMLERYYASKGTELTDARLRMARVPQGAELIPNRMSGAPGIRIGNLFMMAGVPHITAGMLDALTGTLEGGAPLLTETVGCWVAESEVADLLREVEKAHDNAQIGSYPFFREGRTGANFVIRSTDADTLRSCIDSLCDGLATAGHDFTPGGI</sequence>
<dbReference type="Proteomes" id="UP000284322">
    <property type="component" value="Unassembled WGS sequence"/>
</dbReference>
<dbReference type="InterPro" id="IPR056596">
    <property type="entry name" value="FLAD1_M"/>
</dbReference>
<comment type="caution">
    <text evidence="2">The sequence shown here is derived from an EMBL/GenBank/DDBJ whole genome shotgun (WGS) entry which is preliminary data.</text>
</comment>
<dbReference type="Gene3D" id="3.40.980.10">
    <property type="entry name" value="MoaB/Mog-like domain"/>
    <property type="match status" value="1"/>
</dbReference>
<dbReference type="InterPro" id="IPR050101">
    <property type="entry name" value="CinA"/>
</dbReference>
<accession>A0A419R1G9</accession>
<keyword evidence="3" id="KW-1185">Reference proteome</keyword>
<proteinExistence type="predicted"/>
<dbReference type="SMART" id="SM00852">
    <property type="entry name" value="MoCF_biosynth"/>
    <property type="match status" value="1"/>
</dbReference>
<dbReference type="SUPFAM" id="SSF53218">
    <property type="entry name" value="Molybdenum cofactor biosynthesis proteins"/>
    <property type="match status" value="1"/>
</dbReference>
<name>A0A419R1G9_9SPHN</name>
<organism evidence="2 3">
    <name type="scientific">Tsuneonella suprasediminis</name>
    <dbReference type="NCBI Taxonomy" id="2306996"/>
    <lineage>
        <taxon>Bacteria</taxon>
        <taxon>Pseudomonadati</taxon>
        <taxon>Pseudomonadota</taxon>
        <taxon>Alphaproteobacteria</taxon>
        <taxon>Sphingomonadales</taxon>
        <taxon>Erythrobacteraceae</taxon>
        <taxon>Tsuneonella</taxon>
    </lineage>
</organism>
<dbReference type="PANTHER" id="PTHR13939:SF0">
    <property type="entry name" value="NMN AMIDOHYDROLASE-LIKE PROTEIN YFAY"/>
    <property type="match status" value="1"/>
</dbReference>
<evidence type="ECO:0000313" key="3">
    <source>
        <dbReference type="Proteomes" id="UP000284322"/>
    </source>
</evidence>
<dbReference type="InterPro" id="IPR001453">
    <property type="entry name" value="MoaB/Mog_dom"/>
</dbReference>
<dbReference type="RefSeq" id="WP_120108649.1">
    <property type="nucleotide sequence ID" value="NZ_RAHJ01000018.1"/>
</dbReference>
<dbReference type="InterPro" id="IPR036425">
    <property type="entry name" value="MoaB/Mog-like_dom_sf"/>
</dbReference>
<gene>
    <name evidence="2" type="ORF">D6858_07390</name>
</gene>
<dbReference type="OrthoDB" id="9801454at2"/>
<protein>
    <submittedName>
        <fullName evidence="2">Competence/damage-inducible protein A</fullName>
    </submittedName>
</protein>
<dbReference type="Pfam" id="PF00994">
    <property type="entry name" value="MoCF_biosynth"/>
    <property type="match status" value="1"/>
</dbReference>
<feature type="domain" description="MoaB/Mog" evidence="1">
    <location>
        <begin position="11"/>
        <end position="174"/>
    </location>
</feature>
<dbReference type="EMBL" id="RAHJ01000018">
    <property type="protein sequence ID" value="RJX67800.1"/>
    <property type="molecule type" value="Genomic_DNA"/>
</dbReference>
<dbReference type="PANTHER" id="PTHR13939">
    <property type="entry name" value="NICOTINAMIDE-NUCLEOTIDE AMIDOHYDROLASE PNCC"/>
    <property type="match status" value="1"/>
</dbReference>
<dbReference type="Pfam" id="PF24102">
    <property type="entry name" value="FLAD1_M"/>
    <property type="match status" value="1"/>
</dbReference>
<dbReference type="AlphaFoldDB" id="A0A419R1G9"/>